<dbReference type="PANTHER" id="PTHR16305:SF35">
    <property type="entry name" value="TRANSCRIPTIONAL ACTIVATOR DOMAIN"/>
    <property type="match status" value="1"/>
</dbReference>
<comment type="caution">
    <text evidence="4">The sequence shown here is derived from an EMBL/GenBank/DDBJ whole genome shotgun (WGS) entry which is preliminary data.</text>
</comment>
<dbReference type="Gene3D" id="1.25.40.10">
    <property type="entry name" value="Tetratricopeptide repeat domain"/>
    <property type="match status" value="1"/>
</dbReference>
<feature type="domain" description="HTH luxR-type" evidence="3">
    <location>
        <begin position="838"/>
        <end position="901"/>
    </location>
</feature>
<dbReference type="Gene3D" id="1.10.10.10">
    <property type="entry name" value="Winged helix-like DNA-binding domain superfamily/Winged helix DNA-binding domain"/>
    <property type="match status" value="1"/>
</dbReference>
<dbReference type="SUPFAM" id="SSF46894">
    <property type="entry name" value="C-terminal effector domain of the bipartite response regulators"/>
    <property type="match status" value="1"/>
</dbReference>
<dbReference type="PANTHER" id="PTHR16305">
    <property type="entry name" value="TESTICULAR SOLUBLE ADENYLYL CYCLASE"/>
    <property type="match status" value="1"/>
</dbReference>
<dbReference type="InterPro" id="IPR027417">
    <property type="entry name" value="P-loop_NTPase"/>
</dbReference>
<keyword evidence="5" id="KW-1185">Reference proteome</keyword>
<dbReference type="GO" id="GO:0005524">
    <property type="term" value="F:ATP binding"/>
    <property type="evidence" value="ECO:0007669"/>
    <property type="project" value="UniProtKB-KW"/>
</dbReference>
<dbReference type="OrthoDB" id="134933at2"/>
<dbReference type="PRINTS" id="PR00038">
    <property type="entry name" value="HTHLUXR"/>
</dbReference>
<evidence type="ECO:0000256" key="1">
    <source>
        <dbReference type="ARBA" id="ARBA00022741"/>
    </source>
</evidence>
<dbReference type="InterPro" id="IPR016032">
    <property type="entry name" value="Sig_transdc_resp-reg_C-effctor"/>
</dbReference>
<dbReference type="SUPFAM" id="SSF48452">
    <property type="entry name" value="TPR-like"/>
    <property type="match status" value="1"/>
</dbReference>
<dbReference type="GO" id="GO:0003677">
    <property type="term" value="F:DNA binding"/>
    <property type="evidence" value="ECO:0007669"/>
    <property type="project" value="InterPro"/>
</dbReference>
<dbReference type="InterPro" id="IPR036388">
    <property type="entry name" value="WH-like_DNA-bd_sf"/>
</dbReference>
<dbReference type="InterPro" id="IPR011990">
    <property type="entry name" value="TPR-like_helical_dom_sf"/>
</dbReference>
<organism evidence="4 5">
    <name type="scientific">Nocardia colli</name>
    <dbReference type="NCBI Taxonomy" id="2545717"/>
    <lineage>
        <taxon>Bacteria</taxon>
        <taxon>Bacillati</taxon>
        <taxon>Actinomycetota</taxon>
        <taxon>Actinomycetes</taxon>
        <taxon>Mycobacteriales</taxon>
        <taxon>Nocardiaceae</taxon>
        <taxon>Nocardia</taxon>
    </lineage>
</organism>
<dbReference type="SUPFAM" id="SSF52540">
    <property type="entry name" value="P-loop containing nucleoside triphosphate hydrolases"/>
    <property type="match status" value="1"/>
</dbReference>
<evidence type="ECO:0000259" key="3">
    <source>
        <dbReference type="PROSITE" id="PS50043"/>
    </source>
</evidence>
<dbReference type="GO" id="GO:0004016">
    <property type="term" value="F:adenylate cyclase activity"/>
    <property type="evidence" value="ECO:0007669"/>
    <property type="project" value="TreeGrafter"/>
</dbReference>
<name>A0A5N0EKW7_9NOCA</name>
<dbReference type="PROSITE" id="PS50043">
    <property type="entry name" value="HTH_LUXR_2"/>
    <property type="match status" value="1"/>
</dbReference>
<dbReference type="Proteomes" id="UP000323876">
    <property type="component" value="Unassembled WGS sequence"/>
</dbReference>
<dbReference type="EMBL" id="VXLC01000004">
    <property type="protein sequence ID" value="KAA8888051.1"/>
    <property type="molecule type" value="Genomic_DNA"/>
</dbReference>
<dbReference type="Pfam" id="PF13191">
    <property type="entry name" value="AAA_16"/>
    <property type="match status" value="1"/>
</dbReference>
<protein>
    <submittedName>
        <fullName evidence="4">AAA family ATPase</fullName>
    </submittedName>
</protein>
<dbReference type="GO" id="GO:0005737">
    <property type="term" value="C:cytoplasm"/>
    <property type="evidence" value="ECO:0007669"/>
    <property type="project" value="TreeGrafter"/>
</dbReference>
<dbReference type="Pfam" id="PF00196">
    <property type="entry name" value="GerE"/>
    <property type="match status" value="1"/>
</dbReference>
<reference evidence="4 5" key="1">
    <citation type="submission" date="2019-09" db="EMBL/GenBank/DDBJ databases">
        <authorList>
            <person name="Wang X."/>
        </authorList>
    </citation>
    <scope>NUCLEOTIDE SEQUENCE [LARGE SCALE GENOMIC DNA]</scope>
    <source>
        <strain evidence="4 5">CICC 11023</strain>
    </source>
</reference>
<evidence type="ECO:0000256" key="2">
    <source>
        <dbReference type="ARBA" id="ARBA00022840"/>
    </source>
</evidence>
<proteinExistence type="predicted"/>
<keyword evidence="2" id="KW-0067">ATP-binding</keyword>
<keyword evidence="1" id="KW-0547">Nucleotide-binding</keyword>
<sequence>MLYGRMGEERQISTLLAAAREGRSAALALVAEPGAGKTALLDRAAELVDPDWQVLRCAGVEAESEFLFAGLQSLLASALGTRGASIIDALPEPQRDALCSAIGLTSAAYPADPYVVGLATLSLLAELSAQGPVLCLVDDFQWLDQASVEALRFAARRLDAEGVVVLFAGRTESAAAGVPQLRPAPLDPAAAGALLADRWPALSIESRERILAEACGNPLALLELPTMDLDSLPVGPLRLPDRLESGYRRQVAEQSAAARTAMLVVAAEESGALGLVLSVLADLGLPATALAEPERSGLVLVADRSVSFRHPLQRAAAYHSASFTERLAVHAAIAAALADDPDRRAWHLAAATPGLDETVAAALESVAERARERAGYAAASTAVERAARLSADRSARMRRLVLAAEWAAEAGRSDRALRLAHEAEQLPLAPLERARLGAARALIEFEYGSLRKARDLLMVAAQDAAATEPTRAATMLVDASRASWTMGELSEVQSSREKLAELVERDAQLAPMLAALDGVIGLCSGELEATIVSIRETVTHSRHIPAELPSLKLAFAAQAMLIGDVVNGRDILTDLVADLRDRGMLGWFSAASASLGTSELMLGRLREADTASNQALRIATDIGQPSRMAHAEANLALIAAIRGDEQRCRELAERNLRGSPGDYNFIDVTHCEWALAVLDLGYGRNESALDRLEAHYQIPNRVRGHWIHLLRDLVEAAARLRRPDRAARAMAEIEHWSAALRVPFAEAIALRGRAMLHGDESAYVTAMKLQAGAGLWYDHARTGLVYGEFLRRERRLGEARTQLRKAMETFDRLGAEPWAHRARAELRAAGEGALPETAAALTATLTPQELQVVRLAAAGATNREIGARVFLSPKTVAHHLYRAFPKLGIASRVELARLDLD</sequence>
<dbReference type="RefSeq" id="WP_150402221.1">
    <property type="nucleotide sequence ID" value="NZ_VXLC01000004.1"/>
</dbReference>
<evidence type="ECO:0000313" key="4">
    <source>
        <dbReference type="EMBL" id="KAA8888051.1"/>
    </source>
</evidence>
<accession>A0A5N0EKW7</accession>
<dbReference type="InterPro" id="IPR041664">
    <property type="entry name" value="AAA_16"/>
</dbReference>
<dbReference type="SMART" id="SM00421">
    <property type="entry name" value="HTH_LUXR"/>
    <property type="match status" value="1"/>
</dbReference>
<dbReference type="GO" id="GO:0006355">
    <property type="term" value="P:regulation of DNA-templated transcription"/>
    <property type="evidence" value="ECO:0007669"/>
    <property type="project" value="InterPro"/>
</dbReference>
<dbReference type="CDD" id="cd06170">
    <property type="entry name" value="LuxR_C_like"/>
    <property type="match status" value="1"/>
</dbReference>
<dbReference type="InterPro" id="IPR000792">
    <property type="entry name" value="Tscrpt_reg_LuxR_C"/>
</dbReference>
<gene>
    <name evidence="4" type="ORF">F3087_13310</name>
</gene>
<dbReference type="AlphaFoldDB" id="A0A5N0EKW7"/>
<dbReference type="PROSITE" id="PS00622">
    <property type="entry name" value="HTH_LUXR_1"/>
    <property type="match status" value="1"/>
</dbReference>
<evidence type="ECO:0000313" key="5">
    <source>
        <dbReference type="Proteomes" id="UP000323876"/>
    </source>
</evidence>